<gene>
    <name evidence="5" type="ORF">LtaPh_2709300</name>
</gene>
<feature type="region of interest" description="Disordered" evidence="4">
    <location>
        <begin position="146"/>
        <end position="165"/>
    </location>
</feature>
<sequence>MTQAAPHDSRSHVDALHDPVAPHFELATHPLSDLQDAIENVDCQGGVLAVLRRSGRLEVRETEEDRVLLSTLVRNPHKVFVHPQGTYVVVTASDGEVSVQNTFDGRMCATTQLQAIDALGTVVQGSQDVVVGECVGWLPQDSYGAVQEGHAEPSESRAMSASTTRGSSTVGAAEWSCLMGVNKGSAIFALHICVSRSNPNRLKLRTELAWSLPSSASSPFPIRSIAFAPMGARGSVLLISTAINLHTAHSGSIGAPAPLFHALKSGTVKLRTQTVPLYAGSASAPETYGRVLLYPGSCEAAPQSYVWNSAGGVVHGLFNRDVSADVVDENEKCLFQTSPIHGTSTPSVGDDGARANEHAFSLAKLADSTDATTPAVDKAALPPSTVPITVVPTAFHMIVLYPRRCIVLHQPPGASWRSPADSGGAADRFAPPLPAEVLQRIRFDPFRASSPPCSELCDVIHDVEARRFYLFSRTHLWEVLIEDEAHQQWRLFLERGRDAQESLAVRKRYMDAACRLAFFSDTQRNLCLFHRGQFFLDCGATHHAIAQFAKCEWFEDIYALLTTYRNPNVRTAFVEARFQFMLSHLTSLDDSAPQLTSMFVTLMLSKLDQIARSAPAHAAAEAEFHKFLLSAVEQCGGFLKEKAVYELVVRLLEEQGRHESALIFAKSMHHTRYIVAYHIAQRQFDEAVKVLGACHGSVARLQPWYEFTSALIQHRPVALTTALLRALSKEARAGRVLPLQMERLMPSFVQYDVSMNEVADNKEHQVVVLLDQCIHRYDCSSCAVHNYYVRLLAQTHDTVRLDDFISTSLFVDTGYALRMCLEHGCMTAAVALYKHMHLYRDAVTTALYVPHERHSTDSAGEDKGVLQGLVAAEDTLRGLVGKVSKDELYQLWMLTVEEALASHNVAAALAVVQESGGVLRTEDVLRNIDDVHLVDNFREVICEYFDAYAVQKRQLSRTQDEMFQTAQDVKEDLRQAREQFGYITASQCCPLCHRTLLQSNTPYFVYPNCGHVVHEVCAVSRLQSMGGLEKFLADEGIAPHVLDGVSNLHQLAQQDCVLCGEALVVEVDSPLFRKDASWDL</sequence>
<organism evidence="5 6">
    <name type="scientific">Leishmania tarentolae</name>
    <name type="common">Sauroleishmania tarentolae</name>
    <dbReference type="NCBI Taxonomy" id="5689"/>
    <lineage>
        <taxon>Eukaryota</taxon>
        <taxon>Discoba</taxon>
        <taxon>Euglenozoa</taxon>
        <taxon>Kinetoplastea</taxon>
        <taxon>Metakinetoplastina</taxon>
        <taxon>Trypanosomatida</taxon>
        <taxon>Trypanosomatidae</taxon>
        <taxon>Leishmaniinae</taxon>
        <taxon>Leishmania</taxon>
        <taxon>lizard Leishmania</taxon>
    </lineage>
</organism>
<dbReference type="EMBL" id="BLBS01000037">
    <property type="protein sequence ID" value="GET89737.1"/>
    <property type="molecule type" value="Genomic_DNA"/>
</dbReference>
<keyword evidence="6" id="KW-1185">Reference proteome</keyword>
<dbReference type="VEuPathDB" id="TriTrypDB:LtaPh_2709300"/>
<evidence type="ECO:0000256" key="1">
    <source>
        <dbReference type="ARBA" id="ARBA00022723"/>
    </source>
</evidence>
<evidence type="ECO:0000256" key="2">
    <source>
        <dbReference type="ARBA" id="ARBA00022771"/>
    </source>
</evidence>
<dbReference type="GO" id="GO:0005768">
    <property type="term" value="C:endosome"/>
    <property type="evidence" value="ECO:0007669"/>
    <property type="project" value="TreeGrafter"/>
</dbReference>
<keyword evidence="3" id="KW-0862">Zinc</keyword>
<comment type="caution">
    <text evidence="5">The sequence shown here is derived from an EMBL/GenBank/DDBJ whole genome shotgun (WGS) entry which is preliminary data.</text>
</comment>
<reference evidence="5" key="1">
    <citation type="submission" date="2019-11" db="EMBL/GenBank/DDBJ databases">
        <title>Leishmania tarentolae CDS.</title>
        <authorList>
            <person name="Goto Y."/>
            <person name="Yamagishi J."/>
        </authorList>
    </citation>
    <scope>NUCLEOTIDE SEQUENCE [LARGE SCALE GENOMIC DNA]</scope>
    <source>
        <strain evidence="5">Parrot Tar II</strain>
    </source>
</reference>
<keyword evidence="2" id="KW-0863">Zinc-finger</keyword>
<dbReference type="GO" id="GO:0006904">
    <property type="term" value="P:vesicle docking involved in exocytosis"/>
    <property type="evidence" value="ECO:0007669"/>
    <property type="project" value="TreeGrafter"/>
</dbReference>
<protein>
    <submittedName>
        <fullName evidence="5">Uncharacterized protein</fullName>
    </submittedName>
</protein>
<dbReference type="GO" id="GO:0007032">
    <property type="term" value="P:endosome organization"/>
    <property type="evidence" value="ECO:0007669"/>
    <property type="project" value="TreeGrafter"/>
</dbReference>
<dbReference type="GO" id="GO:0030674">
    <property type="term" value="F:protein-macromolecule adaptor activity"/>
    <property type="evidence" value="ECO:0007669"/>
    <property type="project" value="TreeGrafter"/>
</dbReference>
<evidence type="ECO:0000313" key="5">
    <source>
        <dbReference type="EMBL" id="GET89737.1"/>
    </source>
</evidence>
<name>A0A640KQD5_LEITA</name>
<dbReference type="Proteomes" id="UP000419144">
    <property type="component" value="Unassembled WGS sequence"/>
</dbReference>
<dbReference type="PANTHER" id="PTHR23323">
    <property type="entry name" value="VACUOLAR PROTEIN SORTING-ASSOCIATED PROTEIN"/>
    <property type="match status" value="1"/>
</dbReference>
<dbReference type="PANTHER" id="PTHR23323:SF26">
    <property type="entry name" value="VACUOLAR PROTEIN SORTING-ASSOCIATED PROTEIN 18 HOMOLOG"/>
    <property type="match status" value="1"/>
</dbReference>
<accession>A0A640KQD5</accession>
<dbReference type="GO" id="GO:0030897">
    <property type="term" value="C:HOPS complex"/>
    <property type="evidence" value="ECO:0007669"/>
    <property type="project" value="TreeGrafter"/>
</dbReference>
<dbReference type="GO" id="GO:0007033">
    <property type="term" value="P:vacuole organization"/>
    <property type="evidence" value="ECO:0007669"/>
    <property type="project" value="TreeGrafter"/>
</dbReference>
<dbReference type="GO" id="GO:0048284">
    <property type="term" value="P:organelle fusion"/>
    <property type="evidence" value="ECO:0007669"/>
    <property type="project" value="TreeGrafter"/>
</dbReference>
<dbReference type="GO" id="GO:0008270">
    <property type="term" value="F:zinc ion binding"/>
    <property type="evidence" value="ECO:0007669"/>
    <property type="project" value="UniProtKB-KW"/>
</dbReference>
<proteinExistence type="predicted"/>
<evidence type="ECO:0000256" key="4">
    <source>
        <dbReference type="SAM" id="MobiDB-lite"/>
    </source>
</evidence>
<evidence type="ECO:0000313" key="6">
    <source>
        <dbReference type="Proteomes" id="UP000419144"/>
    </source>
</evidence>
<dbReference type="OrthoDB" id="1845386at2759"/>
<dbReference type="AlphaFoldDB" id="A0A640KQD5"/>
<keyword evidence="1" id="KW-0479">Metal-binding</keyword>
<evidence type="ECO:0000256" key="3">
    <source>
        <dbReference type="ARBA" id="ARBA00022833"/>
    </source>
</evidence>